<keyword evidence="3" id="KW-1185">Reference proteome</keyword>
<feature type="signal peptide" evidence="1">
    <location>
        <begin position="1"/>
        <end position="17"/>
    </location>
</feature>
<keyword evidence="1" id="KW-0732">Signal</keyword>
<dbReference type="AlphaFoldDB" id="A0A7I8JX94"/>
<gene>
    <name evidence="2" type="ORF">SI8410_01000605</name>
</gene>
<feature type="chain" id="PRO_5029824955" evidence="1">
    <location>
        <begin position="18"/>
        <end position="116"/>
    </location>
</feature>
<protein>
    <submittedName>
        <fullName evidence="2">Uncharacterized protein</fullName>
    </submittedName>
</protein>
<dbReference type="Proteomes" id="UP000663760">
    <property type="component" value="Chromosome 1"/>
</dbReference>
<evidence type="ECO:0000313" key="3">
    <source>
        <dbReference type="Proteomes" id="UP000663760"/>
    </source>
</evidence>
<proteinExistence type="predicted"/>
<dbReference type="EMBL" id="LR746264">
    <property type="protein sequence ID" value="CAA7388364.1"/>
    <property type="molecule type" value="Genomic_DNA"/>
</dbReference>
<sequence length="116" mass="13469">MTLIIHYLRIWWHYLLGSQFTIFTDNVANTSHHSQDSQASKQNEYSYPQGCPYTIFHVSLLKRYKADQKNPKRNKAMRQPPSVITAFSKEIGDILAHKFTNGGGHHNVQKHTEFLI</sequence>
<organism evidence="2 3">
    <name type="scientific">Spirodela intermedia</name>
    <name type="common">Intermediate duckweed</name>
    <dbReference type="NCBI Taxonomy" id="51605"/>
    <lineage>
        <taxon>Eukaryota</taxon>
        <taxon>Viridiplantae</taxon>
        <taxon>Streptophyta</taxon>
        <taxon>Embryophyta</taxon>
        <taxon>Tracheophyta</taxon>
        <taxon>Spermatophyta</taxon>
        <taxon>Magnoliopsida</taxon>
        <taxon>Liliopsida</taxon>
        <taxon>Araceae</taxon>
        <taxon>Lemnoideae</taxon>
        <taxon>Spirodela</taxon>
    </lineage>
</organism>
<accession>A0A7I8JX94</accession>
<evidence type="ECO:0000313" key="2">
    <source>
        <dbReference type="EMBL" id="CAA7388364.1"/>
    </source>
</evidence>
<name>A0A7I8JX94_SPIIN</name>
<reference evidence="2" key="1">
    <citation type="submission" date="2020-02" db="EMBL/GenBank/DDBJ databases">
        <authorList>
            <person name="Scholz U."/>
            <person name="Mascher M."/>
            <person name="Fiebig A."/>
        </authorList>
    </citation>
    <scope>NUCLEOTIDE SEQUENCE</scope>
</reference>
<evidence type="ECO:0000256" key="1">
    <source>
        <dbReference type="SAM" id="SignalP"/>
    </source>
</evidence>